<protein>
    <submittedName>
        <fullName evidence="5">Transcriptional regulator, LacI family</fullName>
    </submittedName>
</protein>
<dbReference type="InterPro" id="IPR046335">
    <property type="entry name" value="LacI/GalR-like_sensor"/>
</dbReference>
<dbReference type="RefSeq" id="WP_023354441.1">
    <property type="nucleotide sequence ID" value="NZ_KI535368.1"/>
</dbReference>
<dbReference type="SUPFAM" id="SSF53822">
    <property type="entry name" value="Periplasmic binding protein-like I"/>
    <property type="match status" value="1"/>
</dbReference>
<accession>V2XKL9</accession>
<dbReference type="CDD" id="cd01392">
    <property type="entry name" value="HTH_LacI"/>
    <property type="match status" value="1"/>
</dbReference>
<feature type="domain" description="HTH lacI-type" evidence="4">
    <location>
        <begin position="4"/>
        <end position="59"/>
    </location>
</feature>
<dbReference type="SMART" id="SM00354">
    <property type="entry name" value="HTH_LACI"/>
    <property type="match status" value="1"/>
</dbReference>
<dbReference type="Gene3D" id="1.10.260.40">
    <property type="entry name" value="lambda repressor-like DNA-binding domains"/>
    <property type="match status" value="1"/>
</dbReference>
<dbReference type="SUPFAM" id="SSF47413">
    <property type="entry name" value="lambda repressor-like DNA-binding domains"/>
    <property type="match status" value="1"/>
</dbReference>
<sequence length="334" mass="38313">MGRIRIKDIAEELGLSTATVSNVIHGKTSKVSRETVKRVQELIEKRGYIPSMAGILLARNNSRIIGVVINRHTKYEGSLLSDNFISSSLNELSVQIEKAGYFMMIKTSDSYEEIVKFASMWNMEGLIIIGFCESDYKNLRESMHIPFVVYDGYFESYDNICNLIIDNFGGGFKMGEYLYKMGHRKIVCLSDNYICMDKERIDGLMAGLKNGSAKLVKIPLHRTERLRFYEENFKEIMEKYTAAFAVSDEYAIEFMHFLQKKQINIPEDFSIAGFDGGILGEKVYPELTSIKQDMRERAEMAIEALTALKEGREVKNEQKLMVELIERDSVKRIE</sequence>
<gene>
    <name evidence="5" type="ORF">GCWU0000282_001569</name>
</gene>
<name>V2XKL9_9FIRM</name>
<evidence type="ECO:0000256" key="2">
    <source>
        <dbReference type="ARBA" id="ARBA00023125"/>
    </source>
</evidence>
<dbReference type="eggNOG" id="COG1609">
    <property type="taxonomic scope" value="Bacteria"/>
</dbReference>
<comment type="caution">
    <text evidence="5">The sequence shown here is derived from an EMBL/GenBank/DDBJ whole genome shotgun (WGS) entry which is preliminary data.</text>
</comment>
<organism evidence="5 6">
    <name type="scientific">Catonella morbi ATCC 51271</name>
    <dbReference type="NCBI Taxonomy" id="592026"/>
    <lineage>
        <taxon>Bacteria</taxon>
        <taxon>Bacillati</taxon>
        <taxon>Bacillota</taxon>
        <taxon>Clostridia</taxon>
        <taxon>Lachnospirales</taxon>
        <taxon>Lachnospiraceae</taxon>
        <taxon>Catonella</taxon>
    </lineage>
</organism>
<dbReference type="OrthoDB" id="9796186at2"/>
<dbReference type="PROSITE" id="PS50932">
    <property type="entry name" value="HTH_LACI_2"/>
    <property type="match status" value="1"/>
</dbReference>
<evidence type="ECO:0000259" key="4">
    <source>
        <dbReference type="PROSITE" id="PS50932"/>
    </source>
</evidence>
<proteinExistence type="predicted"/>
<evidence type="ECO:0000256" key="1">
    <source>
        <dbReference type="ARBA" id="ARBA00023015"/>
    </source>
</evidence>
<dbReference type="EMBL" id="ACIL03000013">
    <property type="protein sequence ID" value="ESL02699.1"/>
    <property type="molecule type" value="Genomic_DNA"/>
</dbReference>
<dbReference type="HOGENOM" id="CLU_037628_6_2_9"/>
<dbReference type="Gene3D" id="3.40.50.2300">
    <property type="match status" value="2"/>
</dbReference>
<keyword evidence="3" id="KW-0804">Transcription</keyword>
<keyword evidence="1" id="KW-0805">Transcription regulation</keyword>
<evidence type="ECO:0000313" key="6">
    <source>
        <dbReference type="Proteomes" id="UP000018227"/>
    </source>
</evidence>
<dbReference type="PANTHER" id="PTHR30146">
    <property type="entry name" value="LACI-RELATED TRANSCRIPTIONAL REPRESSOR"/>
    <property type="match status" value="1"/>
</dbReference>
<evidence type="ECO:0000313" key="5">
    <source>
        <dbReference type="EMBL" id="ESL02699.1"/>
    </source>
</evidence>
<dbReference type="GO" id="GO:0000976">
    <property type="term" value="F:transcription cis-regulatory region binding"/>
    <property type="evidence" value="ECO:0007669"/>
    <property type="project" value="TreeGrafter"/>
</dbReference>
<dbReference type="AlphaFoldDB" id="V2XKL9"/>
<dbReference type="InterPro" id="IPR028082">
    <property type="entry name" value="Peripla_BP_I"/>
</dbReference>
<dbReference type="Pfam" id="PF00356">
    <property type="entry name" value="LacI"/>
    <property type="match status" value="1"/>
</dbReference>
<dbReference type="Proteomes" id="UP000018227">
    <property type="component" value="Unassembled WGS sequence"/>
</dbReference>
<dbReference type="CDD" id="cd06267">
    <property type="entry name" value="PBP1_LacI_sugar_binding-like"/>
    <property type="match status" value="1"/>
</dbReference>
<dbReference type="PANTHER" id="PTHR30146:SF24">
    <property type="entry name" value="XYLOSE OPERON REGULATORY PROTEIN"/>
    <property type="match status" value="1"/>
</dbReference>
<dbReference type="Pfam" id="PF13377">
    <property type="entry name" value="Peripla_BP_3"/>
    <property type="match status" value="1"/>
</dbReference>
<keyword evidence="2" id="KW-0238">DNA-binding</keyword>
<evidence type="ECO:0000256" key="3">
    <source>
        <dbReference type="ARBA" id="ARBA00023163"/>
    </source>
</evidence>
<dbReference type="STRING" id="592026.GCWU0000282_001569"/>
<dbReference type="InterPro" id="IPR000843">
    <property type="entry name" value="HTH_LacI"/>
</dbReference>
<reference evidence="5 6" key="1">
    <citation type="submission" date="2013-06" db="EMBL/GenBank/DDBJ databases">
        <authorList>
            <person name="Weinstock G."/>
            <person name="Sodergren E."/>
            <person name="Clifton S."/>
            <person name="Fulton L."/>
            <person name="Fulton B."/>
            <person name="Courtney L."/>
            <person name="Fronick C."/>
            <person name="Harrison M."/>
            <person name="Strong C."/>
            <person name="Farmer C."/>
            <person name="Delahaunty K."/>
            <person name="Markovic C."/>
            <person name="Hall O."/>
            <person name="Minx P."/>
            <person name="Tomlinson C."/>
            <person name="Mitreva M."/>
            <person name="Nelson J."/>
            <person name="Hou S."/>
            <person name="Wollam A."/>
            <person name="Pepin K.H."/>
            <person name="Johnson M."/>
            <person name="Bhonagiri V."/>
            <person name="Nash W.E."/>
            <person name="Warren W."/>
            <person name="Chinwalla A."/>
            <person name="Mardis E.R."/>
            <person name="Wilson R.K."/>
        </authorList>
    </citation>
    <scope>NUCLEOTIDE SEQUENCE [LARGE SCALE GENOMIC DNA]</scope>
    <source>
        <strain evidence="5 6">ATCC 51271</strain>
    </source>
</reference>
<keyword evidence="6" id="KW-1185">Reference proteome</keyword>
<dbReference type="InterPro" id="IPR010982">
    <property type="entry name" value="Lambda_DNA-bd_dom_sf"/>
</dbReference>
<dbReference type="GO" id="GO:0003700">
    <property type="term" value="F:DNA-binding transcription factor activity"/>
    <property type="evidence" value="ECO:0007669"/>
    <property type="project" value="TreeGrafter"/>
</dbReference>